<comment type="caution">
    <text evidence="2">The sequence shown here is derived from an EMBL/GenBank/DDBJ whole genome shotgun (WGS) entry which is preliminary data.</text>
</comment>
<feature type="region of interest" description="Disordered" evidence="1">
    <location>
        <begin position="37"/>
        <end position="67"/>
    </location>
</feature>
<accession>A0ABD3HAG1</accession>
<protein>
    <submittedName>
        <fullName evidence="2">Uncharacterized protein</fullName>
    </submittedName>
</protein>
<evidence type="ECO:0000313" key="2">
    <source>
        <dbReference type="EMBL" id="KAL3687462.1"/>
    </source>
</evidence>
<dbReference type="AlphaFoldDB" id="A0ABD3HAG1"/>
<evidence type="ECO:0000256" key="1">
    <source>
        <dbReference type="SAM" id="MobiDB-lite"/>
    </source>
</evidence>
<organism evidence="2 3">
    <name type="scientific">Riccia sorocarpa</name>
    <dbReference type="NCBI Taxonomy" id="122646"/>
    <lineage>
        <taxon>Eukaryota</taxon>
        <taxon>Viridiplantae</taxon>
        <taxon>Streptophyta</taxon>
        <taxon>Embryophyta</taxon>
        <taxon>Marchantiophyta</taxon>
        <taxon>Marchantiopsida</taxon>
        <taxon>Marchantiidae</taxon>
        <taxon>Marchantiales</taxon>
        <taxon>Ricciaceae</taxon>
        <taxon>Riccia</taxon>
    </lineage>
</organism>
<keyword evidence="3" id="KW-1185">Reference proteome</keyword>
<reference evidence="2 3" key="1">
    <citation type="submission" date="2024-09" db="EMBL/GenBank/DDBJ databases">
        <title>Chromosome-scale assembly of Riccia sorocarpa.</title>
        <authorList>
            <person name="Paukszto L."/>
        </authorList>
    </citation>
    <scope>NUCLEOTIDE SEQUENCE [LARGE SCALE GENOMIC DNA]</scope>
    <source>
        <strain evidence="2">LP-2024</strain>
        <tissue evidence="2">Aerial parts of the thallus</tissue>
    </source>
</reference>
<dbReference type="Proteomes" id="UP001633002">
    <property type="component" value="Unassembled WGS sequence"/>
</dbReference>
<evidence type="ECO:0000313" key="3">
    <source>
        <dbReference type="Proteomes" id="UP001633002"/>
    </source>
</evidence>
<name>A0ABD3HAG1_9MARC</name>
<dbReference type="EMBL" id="JBJQOH010000004">
    <property type="protein sequence ID" value="KAL3687462.1"/>
    <property type="molecule type" value="Genomic_DNA"/>
</dbReference>
<proteinExistence type="predicted"/>
<gene>
    <name evidence="2" type="ORF">R1sor_013771</name>
</gene>
<sequence>MAGSRYHPSWAKDKRKRWTLALGRIRLLLLMEVREDDKRKEEVNDGPEQRVEATRRRIEQDQSMEAREEFEREVHKFYQELNTAEEETPEVLEKRKIVIRRIDRKLTPGDNTIMEEVPTDELITRIVMDMPKEKSPGLDGVEILRIGWEFMKEDCFQMVQGFWDKKKLVGKDNRGVIKLIPKNDATSHKPRLLVVDNPWKHVF</sequence>